<comment type="function">
    <text evidence="9">Guanine nucleotide-binding proteins (G proteins) are involved as a modulator or transducer in various transmembrane signaling systems. The beta and gamma chains are required for the GTPase activity, for replacement of GDP by GTP, and for G protein-effector interaction.</text>
</comment>
<dbReference type="Proteomes" id="UP000076858">
    <property type="component" value="Unassembled WGS sequence"/>
</dbReference>
<evidence type="ECO:0000256" key="9">
    <source>
        <dbReference type="RuleBase" id="RU004973"/>
    </source>
</evidence>
<dbReference type="Pfam" id="PF00631">
    <property type="entry name" value="G-gamma"/>
    <property type="match status" value="1"/>
</dbReference>
<gene>
    <name evidence="12" type="ORF">APZ42_019376</name>
</gene>
<dbReference type="EMBL" id="LRGB01000923">
    <property type="protein sequence ID" value="KZS15139.1"/>
    <property type="molecule type" value="Genomic_DNA"/>
</dbReference>
<dbReference type="SUPFAM" id="SSF48670">
    <property type="entry name" value="Transducin (heterotrimeric G protein), gamma chain"/>
    <property type="match status" value="1"/>
</dbReference>
<dbReference type="SMART" id="SM00224">
    <property type="entry name" value="GGL"/>
    <property type="match status" value="1"/>
</dbReference>
<dbReference type="InterPro" id="IPR001770">
    <property type="entry name" value="G-protein_gamma"/>
</dbReference>
<reference evidence="11" key="1">
    <citation type="submission" date="2015-10" db="EMBL/GenBank/DDBJ databases">
        <title>EvidentialGene: Evidence-directed Construction of Complete mRNA Transcriptomes without Genomes.</title>
        <authorList>
            <person name="Gilbert D.G."/>
        </authorList>
    </citation>
    <scope>NUCLEOTIDE SEQUENCE</scope>
</reference>
<keyword evidence="4" id="KW-0488">Methylation</keyword>
<dbReference type="InterPro" id="IPR036284">
    <property type="entry name" value="GGL_sf"/>
</dbReference>
<evidence type="ECO:0000256" key="3">
    <source>
        <dbReference type="ARBA" id="ARBA00022475"/>
    </source>
</evidence>
<dbReference type="FunFam" id="4.10.260.10:FF:000001">
    <property type="entry name" value="Guanine nucleotide-binding protein subunit gamma"/>
    <property type="match status" value="1"/>
</dbReference>
<dbReference type="PROSITE" id="PS50058">
    <property type="entry name" value="G_PROTEIN_GAMMA"/>
    <property type="match status" value="1"/>
</dbReference>
<evidence type="ECO:0000313" key="13">
    <source>
        <dbReference type="Proteomes" id="UP000076858"/>
    </source>
</evidence>
<reference evidence="12 13" key="2">
    <citation type="submission" date="2016-03" db="EMBL/GenBank/DDBJ databases">
        <title>EvidentialGene: Evidence-directed Construction of Genes on Genomes.</title>
        <authorList>
            <person name="Gilbert D.G."/>
            <person name="Choi J.-H."/>
            <person name="Mockaitis K."/>
            <person name="Colbourne J."/>
            <person name="Pfrender M."/>
        </authorList>
    </citation>
    <scope>NUCLEOTIDE SEQUENCE [LARGE SCALE GENOMIC DNA]</scope>
    <source>
        <strain evidence="12 13">Xinb3</strain>
        <tissue evidence="12">Complete organism</tissue>
    </source>
</reference>
<evidence type="ECO:0000256" key="5">
    <source>
        <dbReference type="ARBA" id="ARBA00023136"/>
    </source>
</evidence>
<dbReference type="InterPro" id="IPR015898">
    <property type="entry name" value="G-protein_gamma-like_dom"/>
</dbReference>
<dbReference type="GO" id="GO:0005834">
    <property type="term" value="C:heterotrimeric G-protein complex"/>
    <property type="evidence" value="ECO:0007669"/>
    <property type="project" value="InterPro"/>
</dbReference>
<comment type="subunit">
    <text evidence="9">G proteins are composed of 3 units; alpha, beta and gamma.</text>
</comment>
<organism evidence="11">
    <name type="scientific">Daphnia magna</name>
    <dbReference type="NCBI Taxonomy" id="35525"/>
    <lineage>
        <taxon>Eukaryota</taxon>
        <taxon>Metazoa</taxon>
        <taxon>Ecdysozoa</taxon>
        <taxon>Arthropoda</taxon>
        <taxon>Crustacea</taxon>
        <taxon>Branchiopoda</taxon>
        <taxon>Diplostraca</taxon>
        <taxon>Cladocera</taxon>
        <taxon>Anomopoda</taxon>
        <taxon>Daphniidae</taxon>
        <taxon>Daphnia</taxon>
    </lineage>
</organism>
<evidence type="ECO:0000313" key="12">
    <source>
        <dbReference type="EMBL" id="KZS15139.1"/>
    </source>
</evidence>
<evidence type="ECO:0000256" key="8">
    <source>
        <dbReference type="ARBA" id="ARBA00023289"/>
    </source>
</evidence>
<comment type="subcellular location">
    <subcellularLocation>
        <location evidence="1 9">Cell membrane</location>
        <topology evidence="1 9">Lipid-anchor</topology>
        <orientation evidence="1 9">Cytoplasmic side</orientation>
    </subcellularLocation>
</comment>
<dbReference type="GO" id="GO:0007186">
    <property type="term" value="P:G protein-coupled receptor signaling pathway"/>
    <property type="evidence" value="ECO:0007669"/>
    <property type="project" value="InterPro"/>
</dbReference>
<dbReference type="PRINTS" id="PR00321">
    <property type="entry name" value="GPROTEING"/>
</dbReference>
<dbReference type="CDD" id="cd00068">
    <property type="entry name" value="GGL"/>
    <property type="match status" value="1"/>
</dbReference>
<keyword evidence="5 9" id="KW-0472">Membrane</keyword>
<keyword evidence="6 9" id="KW-0807">Transducer</keyword>
<evidence type="ECO:0000256" key="1">
    <source>
        <dbReference type="ARBA" id="ARBA00004342"/>
    </source>
</evidence>
<evidence type="ECO:0000259" key="10">
    <source>
        <dbReference type="PROSITE" id="PS50058"/>
    </source>
</evidence>
<dbReference type="EMBL" id="GDIQ01036683">
    <property type="protein sequence ID" value="JAN58054.1"/>
    <property type="molecule type" value="Transcribed_RNA"/>
</dbReference>
<dbReference type="AlphaFoldDB" id="A0A0P6HZH0"/>
<comment type="similarity">
    <text evidence="2 9">Belongs to the G protein gamma family.</text>
</comment>
<dbReference type="SMART" id="SM01224">
    <property type="entry name" value="G_gamma"/>
    <property type="match status" value="1"/>
</dbReference>
<evidence type="ECO:0000256" key="6">
    <source>
        <dbReference type="ARBA" id="ARBA00023224"/>
    </source>
</evidence>
<feature type="domain" description="G protein gamma" evidence="10">
    <location>
        <begin position="1"/>
        <end position="66"/>
    </location>
</feature>
<keyword evidence="13" id="KW-1185">Reference proteome</keyword>
<dbReference type="PANTHER" id="PTHR13809">
    <property type="entry name" value="GUANINE NUCLEOTIDE-BINDING PROTEIN GAMMA SUBUNIT"/>
    <property type="match status" value="1"/>
</dbReference>
<protein>
    <recommendedName>
        <fullName evidence="9">Guanine nucleotide-binding protein subunit gamma</fullName>
    </recommendedName>
</protein>
<sequence length="66" mass="7511">MMSQVQAMKKQVTQLRQEASVQRIPVSQACEELIKHCQEHQKTDVLVTGISPSENPFKENKTCNLL</sequence>
<keyword evidence="8" id="KW-0636">Prenylation</keyword>
<evidence type="ECO:0000256" key="4">
    <source>
        <dbReference type="ARBA" id="ARBA00022481"/>
    </source>
</evidence>
<evidence type="ECO:0000313" key="11">
    <source>
        <dbReference type="EMBL" id="JAN58054.1"/>
    </source>
</evidence>
<accession>A0A0P6HZH0</accession>
<dbReference type="Gene3D" id="4.10.260.10">
    <property type="entry name" value="Transducin (heterotrimeric G protein), gamma chain"/>
    <property type="match status" value="1"/>
</dbReference>
<name>A0A0P6HZH0_9CRUS</name>
<evidence type="ECO:0000256" key="7">
    <source>
        <dbReference type="ARBA" id="ARBA00023288"/>
    </source>
</evidence>
<evidence type="ECO:0000256" key="2">
    <source>
        <dbReference type="ARBA" id="ARBA00007431"/>
    </source>
</evidence>
<dbReference type="GO" id="GO:0031681">
    <property type="term" value="F:G-protein beta-subunit binding"/>
    <property type="evidence" value="ECO:0007669"/>
    <property type="project" value="InterPro"/>
</dbReference>
<proteinExistence type="inferred from homology"/>
<keyword evidence="7 9" id="KW-0449">Lipoprotein</keyword>
<keyword evidence="3 9" id="KW-1003">Cell membrane</keyword>
<dbReference type="STRING" id="35525.A0A0P6HZH0"/>